<dbReference type="EC" id="7.6.2.11" evidence="7"/>
<dbReference type="GO" id="GO:0043190">
    <property type="term" value="C:ATP-binding cassette (ABC) transporter complex"/>
    <property type="evidence" value="ECO:0007669"/>
    <property type="project" value="InterPro"/>
</dbReference>
<protein>
    <recommendedName>
        <fullName evidence="7">Spermidine/putrescine import ATP-binding protein PotA</fullName>
        <ecNumber evidence="7">7.6.2.11</ecNumber>
    </recommendedName>
</protein>
<dbReference type="InterPro" id="IPR003593">
    <property type="entry name" value="AAA+_ATPase"/>
</dbReference>
<dbReference type="STRING" id="483218.BACPEC_02648"/>
<dbReference type="GO" id="GO:0016887">
    <property type="term" value="F:ATP hydrolysis activity"/>
    <property type="evidence" value="ECO:0007669"/>
    <property type="project" value="InterPro"/>
</dbReference>
<dbReference type="InterPro" id="IPR017879">
    <property type="entry name" value="PotA_ATP-bd"/>
</dbReference>
<dbReference type="Proteomes" id="UP000003136">
    <property type="component" value="Unassembled WGS sequence"/>
</dbReference>
<evidence type="ECO:0000313" key="10">
    <source>
        <dbReference type="Proteomes" id="UP000003136"/>
    </source>
</evidence>
<evidence type="ECO:0000256" key="3">
    <source>
        <dbReference type="ARBA" id="ARBA00022741"/>
    </source>
</evidence>
<dbReference type="eggNOG" id="COG3842">
    <property type="taxonomic scope" value="Bacteria"/>
</dbReference>
<dbReference type="GO" id="GO:0015594">
    <property type="term" value="F:ABC-type putrescine transporter activity"/>
    <property type="evidence" value="ECO:0007669"/>
    <property type="project" value="InterPro"/>
</dbReference>
<evidence type="ECO:0000256" key="5">
    <source>
        <dbReference type="ARBA" id="ARBA00022967"/>
    </source>
</evidence>
<dbReference type="InterPro" id="IPR003439">
    <property type="entry name" value="ABC_transporter-like_ATP-bd"/>
</dbReference>
<accession>B7AVA0</accession>
<dbReference type="InterPro" id="IPR005893">
    <property type="entry name" value="PotA-like"/>
</dbReference>
<dbReference type="Gene3D" id="2.40.50.100">
    <property type="match status" value="1"/>
</dbReference>
<dbReference type="PANTHER" id="PTHR42781:SF4">
    <property type="entry name" value="SPERMIDINE_PUTRESCINE IMPORT ATP-BINDING PROTEIN POTA"/>
    <property type="match status" value="1"/>
</dbReference>
<dbReference type="CDD" id="cd03300">
    <property type="entry name" value="ABC_PotA_N"/>
    <property type="match status" value="1"/>
</dbReference>
<dbReference type="Pfam" id="PF08402">
    <property type="entry name" value="TOBE_2"/>
    <property type="match status" value="2"/>
</dbReference>
<dbReference type="InterPro" id="IPR017871">
    <property type="entry name" value="ABC_transporter-like_CS"/>
</dbReference>
<dbReference type="SMART" id="SM00382">
    <property type="entry name" value="AAA"/>
    <property type="match status" value="1"/>
</dbReference>
<proteinExistence type="inferred from homology"/>
<keyword evidence="4 7" id="KW-0067">ATP-binding</keyword>
<dbReference type="NCBIfam" id="TIGR01187">
    <property type="entry name" value="potA"/>
    <property type="match status" value="1"/>
</dbReference>
<dbReference type="FunFam" id="3.40.50.300:FF:000133">
    <property type="entry name" value="Spermidine/putrescine import ATP-binding protein PotA"/>
    <property type="match status" value="1"/>
</dbReference>
<keyword evidence="6 7" id="KW-0472">Membrane</keyword>
<dbReference type="PROSITE" id="PS50893">
    <property type="entry name" value="ABC_TRANSPORTER_2"/>
    <property type="match status" value="1"/>
</dbReference>
<reference evidence="9 10" key="1">
    <citation type="submission" date="2008-11" db="EMBL/GenBank/DDBJ databases">
        <title>Draft genome sequence of Bacteroides pectinophilus (ATCC 43243).</title>
        <authorList>
            <person name="Sudarsanam P."/>
            <person name="Ley R."/>
            <person name="Guruge J."/>
            <person name="Turnbaugh P.J."/>
            <person name="Mahowald M."/>
            <person name="Liep D."/>
            <person name="Gordon J."/>
        </authorList>
    </citation>
    <scope>NUCLEOTIDE SEQUENCE [LARGE SCALE GENOMIC DNA]</scope>
    <source>
        <strain evidence="9 10">ATCC 43243</strain>
    </source>
</reference>
<comment type="function">
    <text evidence="7">Part of the ABC transporter complex PotABCD involved in spermidine/putrescine import. Responsible for energy coupling to the transport system.</text>
</comment>
<evidence type="ECO:0000256" key="7">
    <source>
        <dbReference type="RuleBase" id="RU364083"/>
    </source>
</evidence>
<dbReference type="EMBL" id="ABVQ01000037">
    <property type="protein sequence ID" value="EEC56141.1"/>
    <property type="molecule type" value="Genomic_DNA"/>
</dbReference>
<organism evidence="9 10">
    <name type="scientific">[Bacteroides] pectinophilus ATCC 43243</name>
    <dbReference type="NCBI Taxonomy" id="483218"/>
    <lineage>
        <taxon>Bacteria</taxon>
        <taxon>Bacillati</taxon>
        <taxon>Bacillota</taxon>
        <taxon>Clostridia</taxon>
        <taxon>Eubacteriales</taxon>
    </lineage>
</organism>
<dbReference type="GO" id="GO:0005524">
    <property type="term" value="F:ATP binding"/>
    <property type="evidence" value="ECO:0007669"/>
    <property type="project" value="UniProtKB-KW"/>
</dbReference>
<comment type="similarity">
    <text evidence="7">Belongs to the ABC transporter superfamily. Spermidine/putrescine importer (TC 3.A.1.11.1) family.</text>
</comment>
<evidence type="ECO:0000256" key="1">
    <source>
        <dbReference type="ARBA" id="ARBA00022448"/>
    </source>
</evidence>
<keyword evidence="3 7" id="KW-0547">Nucleotide-binding</keyword>
<dbReference type="Pfam" id="PF00005">
    <property type="entry name" value="ABC_tran"/>
    <property type="match status" value="1"/>
</dbReference>
<gene>
    <name evidence="7" type="primary">potA</name>
    <name evidence="9" type="ORF">BACPEC_02648</name>
</gene>
<name>B7AVA0_9FIRM</name>
<dbReference type="PROSITE" id="PS00211">
    <property type="entry name" value="ABC_TRANSPORTER_1"/>
    <property type="match status" value="1"/>
</dbReference>
<keyword evidence="2 7" id="KW-1003">Cell membrane</keyword>
<dbReference type="InterPro" id="IPR027417">
    <property type="entry name" value="P-loop_NTPase"/>
</dbReference>
<dbReference type="AlphaFoldDB" id="B7AVA0"/>
<evidence type="ECO:0000256" key="6">
    <source>
        <dbReference type="ARBA" id="ARBA00023136"/>
    </source>
</evidence>
<sequence length="480" mass="54011">MADKSQNIIELKHISKIYDDNGFKAVDDFNLEVKRGEFVTFLGPSGCGKTTTLRMIAGFELPSDGEILLNGEDISKLPANKRPINTVFQRYALFPHMNIYDNIAFGLKLKKLPKDEIRKKVRHVLDMVDLEGFENRKISTLSGGQQQRIAIARALVNEPEILMLDEPLGALDLKMRQEMQLELKNMHDQLGITFIYVTHDQEEALTMSDKIVVMSEGIIQQVGTPEDIYNEPQNAFVADFIGESNIFKGIMTSDMKVRFCGGEFKGMDDVPEGTLVDVVVRPEDVIITKPEDGTVAGEITSVIFKGMHYEVTVESGKYEIVIRTTKCYSAGEKIGMCLEPDGIHVMIAEDHTTSFETIINSDYTLNFNDKLISCDITKIIPKTSMKEGILTDENGETVDVSNLRVIVSIQPYDIEMSDDADAGLVSGRIIDLIYKGDHYSYVVRTEYGHDLIVDDEYLWNMGDQVGLIMPEDKMKFQLKK</sequence>
<dbReference type="SUPFAM" id="SSF52540">
    <property type="entry name" value="P-loop containing nucleoside triphosphate hydrolases"/>
    <property type="match status" value="1"/>
</dbReference>
<evidence type="ECO:0000313" key="9">
    <source>
        <dbReference type="EMBL" id="EEC56141.1"/>
    </source>
</evidence>
<dbReference type="InterPro" id="IPR008995">
    <property type="entry name" value="Mo/tungstate-bd_C_term_dom"/>
</dbReference>
<dbReference type="PANTHER" id="PTHR42781">
    <property type="entry name" value="SPERMIDINE/PUTRESCINE IMPORT ATP-BINDING PROTEIN POTA"/>
    <property type="match status" value="1"/>
</dbReference>
<evidence type="ECO:0000256" key="2">
    <source>
        <dbReference type="ARBA" id="ARBA00022475"/>
    </source>
</evidence>
<keyword evidence="10" id="KW-1185">Reference proteome</keyword>
<dbReference type="InterPro" id="IPR013611">
    <property type="entry name" value="Transp-assoc_OB_typ2"/>
</dbReference>
<feature type="domain" description="ABC transporter" evidence="8">
    <location>
        <begin position="9"/>
        <end position="241"/>
    </location>
</feature>
<reference evidence="9 10" key="2">
    <citation type="submission" date="2008-11" db="EMBL/GenBank/DDBJ databases">
        <authorList>
            <person name="Fulton L."/>
            <person name="Clifton S."/>
            <person name="Fulton B."/>
            <person name="Xu J."/>
            <person name="Minx P."/>
            <person name="Pepin K.H."/>
            <person name="Johnson M."/>
            <person name="Bhonagiri V."/>
            <person name="Nash W.E."/>
            <person name="Mardis E.R."/>
            <person name="Wilson R.K."/>
        </authorList>
    </citation>
    <scope>NUCLEOTIDE SEQUENCE [LARGE SCALE GENOMIC DNA]</scope>
    <source>
        <strain evidence="9 10">ATCC 43243</strain>
    </source>
</reference>
<comment type="catalytic activity">
    <reaction evidence="7">
        <text>ATP + H2O + polyamine-[polyamine-binding protein]Side 1 = ADP + phosphate + polyamineSide 2 + [polyamine-binding protein]Side 1.</text>
        <dbReference type="EC" id="7.6.2.11"/>
    </reaction>
</comment>
<keyword evidence="5 7" id="KW-1278">Translocase</keyword>
<dbReference type="HOGENOM" id="CLU_000604_1_1_9"/>
<evidence type="ECO:0000256" key="4">
    <source>
        <dbReference type="ARBA" id="ARBA00022840"/>
    </source>
</evidence>
<dbReference type="SUPFAM" id="SSF50331">
    <property type="entry name" value="MOP-like"/>
    <property type="match status" value="2"/>
</dbReference>
<dbReference type="Gene3D" id="3.40.50.300">
    <property type="entry name" value="P-loop containing nucleotide triphosphate hydrolases"/>
    <property type="match status" value="1"/>
</dbReference>
<evidence type="ECO:0000259" key="8">
    <source>
        <dbReference type="PROSITE" id="PS50893"/>
    </source>
</evidence>
<comment type="subunit">
    <text evidence="7">The complex is composed of two ATP-binding proteins (PotA), two transmembrane proteins (PotB and PotC) and a solute-binding protein (PotD).</text>
</comment>
<keyword evidence="1 7" id="KW-0813">Transport</keyword>
<dbReference type="InterPro" id="IPR050093">
    <property type="entry name" value="ABC_SmlMolc_Importer"/>
</dbReference>